<organism evidence="2 3">
    <name type="scientific">Balaeniceps rex</name>
    <name type="common">Shoebill</name>
    <dbReference type="NCBI Taxonomy" id="33584"/>
    <lineage>
        <taxon>Eukaryota</taxon>
        <taxon>Metazoa</taxon>
        <taxon>Chordata</taxon>
        <taxon>Craniata</taxon>
        <taxon>Vertebrata</taxon>
        <taxon>Euteleostomi</taxon>
        <taxon>Archelosauria</taxon>
        <taxon>Archosauria</taxon>
        <taxon>Dinosauria</taxon>
        <taxon>Saurischia</taxon>
        <taxon>Theropoda</taxon>
        <taxon>Coelurosauria</taxon>
        <taxon>Aves</taxon>
        <taxon>Neognathae</taxon>
        <taxon>Neoaves</taxon>
        <taxon>Aequornithes</taxon>
        <taxon>Pelecaniformes</taxon>
        <taxon>Balaenicipitidae</taxon>
        <taxon>Balaeniceps</taxon>
    </lineage>
</organism>
<dbReference type="EMBL" id="VYZW01034371">
    <property type="protein sequence ID" value="NXS45063.1"/>
    <property type="molecule type" value="Genomic_DNA"/>
</dbReference>
<protein>
    <submittedName>
        <fullName evidence="2">DOCK1 protein</fullName>
    </submittedName>
</protein>
<feature type="non-terminal residue" evidence="2">
    <location>
        <position position="85"/>
    </location>
</feature>
<feature type="domain" description="Dedicator of cytokinesis TPR repeats region" evidence="1">
    <location>
        <begin position="4"/>
        <end position="81"/>
    </location>
</feature>
<dbReference type="Pfam" id="PF23554">
    <property type="entry name" value="TPR_DOCK"/>
    <property type="match status" value="1"/>
</dbReference>
<keyword evidence="3" id="KW-1185">Reference proteome</keyword>
<evidence type="ECO:0000259" key="1">
    <source>
        <dbReference type="Pfam" id="PF23554"/>
    </source>
</evidence>
<dbReference type="OrthoDB" id="9057561at2759"/>
<dbReference type="AlphaFoldDB" id="A0A7L2UHU7"/>
<proteinExistence type="predicted"/>
<evidence type="ECO:0000313" key="3">
    <source>
        <dbReference type="Proteomes" id="UP000528411"/>
    </source>
</evidence>
<feature type="non-terminal residue" evidence="2">
    <location>
        <position position="1"/>
    </location>
</feature>
<dbReference type="Proteomes" id="UP000528411">
    <property type="component" value="Unassembled WGS sequence"/>
</dbReference>
<reference evidence="2 3" key="1">
    <citation type="submission" date="2019-09" db="EMBL/GenBank/DDBJ databases">
        <title>Bird 10,000 Genomes (B10K) Project - Family phase.</title>
        <authorList>
            <person name="Zhang G."/>
        </authorList>
    </citation>
    <scope>NUCLEOTIDE SEQUENCE [LARGE SCALE GENOMIC DNA]</scope>
    <source>
        <strain evidence="2">B10K-DU-012-56</strain>
    </source>
</reference>
<gene>
    <name evidence="2" type="primary">Dock1_0</name>
    <name evidence="2" type="ORF">BALREX_R01210</name>
</gene>
<dbReference type="InterPro" id="IPR056372">
    <property type="entry name" value="TPR_DOCK"/>
</dbReference>
<comment type="caution">
    <text evidence="2">The sequence shown here is derived from an EMBL/GenBank/DDBJ whole genome shotgun (WGS) entry which is preliminary data.</text>
</comment>
<sequence length="85" mass="9747">HASLSAPTECRELLLQTAVPILQELIEKGEEEDACIELLSNILEVLYKAQKVNPVKKHIQLILERLLHTVNQRVIILDRENTLRV</sequence>
<accession>A0A7L2UHU7</accession>
<name>A0A7L2UHU7_BALRX</name>
<evidence type="ECO:0000313" key="2">
    <source>
        <dbReference type="EMBL" id="NXS45063.1"/>
    </source>
</evidence>